<dbReference type="Proteomes" id="UP001321047">
    <property type="component" value="Unassembled WGS sequence"/>
</dbReference>
<gene>
    <name evidence="1" type="ORF">OB919_08130</name>
</gene>
<accession>A0AAP2Z8F5</accession>
<evidence type="ECO:0000313" key="2">
    <source>
        <dbReference type="Proteomes" id="UP001321047"/>
    </source>
</evidence>
<dbReference type="InterPro" id="IPR029470">
    <property type="entry name" value="PDDEXK_4"/>
</dbReference>
<comment type="caution">
    <text evidence="1">The sequence shown here is derived from an EMBL/GenBank/DDBJ whole genome shotgun (WGS) entry which is preliminary data.</text>
</comment>
<organism evidence="1 2">
    <name type="scientific">Natronosalvus hydrolyticus</name>
    <dbReference type="NCBI Taxonomy" id="2979988"/>
    <lineage>
        <taxon>Archaea</taxon>
        <taxon>Methanobacteriati</taxon>
        <taxon>Methanobacteriota</taxon>
        <taxon>Stenosarchaea group</taxon>
        <taxon>Halobacteria</taxon>
        <taxon>Halobacteriales</taxon>
        <taxon>Natrialbaceae</taxon>
        <taxon>Natronosalvus</taxon>
    </lineage>
</organism>
<reference evidence="1 2" key="1">
    <citation type="submission" date="2022-09" db="EMBL/GenBank/DDBJ databases">
        <title>Enrichment on poylsaccharides allowed isolation of novel metabolic and taxonomic groups of Haloarchaea.</title>
        <authorList>
            <person name="Sorokin D.Y."/>
            <person name="Elcheninov A.G."/>
            <person name="Khizhniak T.V."/>
            <person name="Kolganova T.V."/>
            <person name="Kublanov I.V."/>
        </authorList>
    </citation>
    <scope>NUCLEOTIDE SEQUENCE [LARGE SCALE GENOMIC DNA]</scope>
    <source>
        <strain evidence="1 2">AArc-curdl1</strain>
    </source>
</reference>
<dbReference type="Pfam" id="PF14281">
    <property type="entry name" value="PDDEXK_4"/>
    <property type="match status" value="1"/>
</dbReference>
<proteinExistence type="predicted"/>
<protein>
    <submittedName>
        <fullName evidence="1">PD-(D/E)XK nuclease family protein</fullName>
    </submittedName>
</protein>
<keyword evidence="2" id="KW-1185">Reference proteome</keyword>
<dbReference type="RefSeq" id="WP_342808243.1">
    <property type="nucleotide sequence ID" value="NZ_JAOPJZ010000004.1"/>
</dbReference>
<dbReference type="EMBL" id="JAOPJZ010000004">
    <property type="protein sequence ID" value="MCU4751950.1"/>
    <property type="molecule type" value="Genomic_DNA"/>
</dbReference>
<evidence type="ECO:0000313" key="1">
    <source>
        <dbReference type="EMBL" id="MCU4751950.1"/>
    </source>
</evidence>
<name>A0AAP2Z8F5_9EURY</name>
<dbReference type="AlphaFoldDB" id="A0AAP2Z8F5"/>
<sequence>MTETNDLRRELKTFTRRWEQLTAVPETPRSLMDVIEYSLGTQRKAEVYINRLFAYFLDPEQPHRMNSEFLRVFLNGLPDTCGFEEDIHNLSDVVVDDQVRLTEQVNGETVSSGFVDLAVQVPNEWFLLVELKFSAEDTQTEFYRQDVTHIDGVPKDDYESGTYYLYLHQEDRPDANDPEFSNWTWTAFVETVLTDFIVDNAPRYPQRTVVQLHEFTDDIRSITGMSDPTDDVDEKIELYLDHYEAIADVTATFENQWETFSHNWPSHLSDRLVTADKGTIRSESDYHVLFECANDAVGDWWFRSTSSDWGMIFKHGWWRHTNEPTNILHGRPDDRNDARIGFHHRLENDREKAIREGTLTLYFRNMGANDQSFIDAVSEHFDARADAIEAALRETASLTGNKRNMISAEYDIVPNEHEDFFAAYVTALERGLSDLVVENPELITILDDIYTDTVAEVYGTQITMKPQQN</sequence>